<reference evidence="2 3" key="1">
    <citation type="journal article" date="2014" name="PLoS Genet.">
        <title>The Genome of Spironucleus salmonicida Highlights a Fish Pathogen Adapted to Fluctuating Environments.</title>
        <authorList>
            <person name="Xu F."/>
            <person name="Jerlstrom-Hultqvist J."/>
            <person name="Einarsson E."/>
            <person name="Astvaldsson A."/>
            <person name="Svard S.G."/>
            <person name="Andersson J.O."/>
        </authorList>
    </citation>
    <scope>NUCLEOTIDE SEQUENCE [LARGE SCALE GENOMIC DNA]</scope>
    <source>
        <strain evidence="2 3">ATCC 50377</strain>
    </source>
</reference>
<comment type="caution">
    <text evidence="2">The sequence shown here is derived from an EMBL/GenBank/DDBJ whole genome shotgun (WGS) entry which is preliminary data.</text>
</comment>
<dbReference type="GeneID" id="94300066"/>
<gene>
    <name evidence="2" type="ORF">SS50377_26043</name>
</gene>
<proteinExistence type="predicted"/>
<keyword evidence="3" id="KW-1185">Reference proteome</keyword>
<feature type="chain" id="PRO_5040272494" evidence="1">
    <location>
        <begin position="17"/>
        <end position="159"/>
    </location>
</feature>
<accession>A0A9P8RWI6</accession>
<dbReference type="Proteomes" id="UP000018208">
    <property type="component" value="Unassembled WGS sequence"/>
</dbReference>
<feature type="signal peptide" evidence="1">
    <location>
        <begin position="1"/>
        <end position="16"/>
    </location>
</feature>
<evidence type="ECO:0000256" key="1">
    <source>
        <dbReference type="SAM" id="SignalP"/>
    </source>
</evidence>
<protein>
    <submittedName>
        <fullName evidence="2">Uncharacterized protein</fullName>
    </submittedName>
</protein>
<name>A0A9P8RWI6_9EUKA</name>
<dbReference type="EMBL" id="AUWU02000006">
    <property type="protein sequence ID" value="KAH0571847.1"/>
    <property type="molecule type" value="Genomic_DNA"/>
</dbReference>
<dbReference type="AlphaFoldDB" id="A0A9P8RWI6"/>
<dbReference type="KEGG" id="ssao:94300066"/>
<evidence type="ECO:0000313" key="3">
    <source>
        <dbReference type="Proteomes" id="UP000018208"/>
    </source>
</evidence>
<evidence type="ECO:0000313" key="2">
    <source>
        <dbReference type="EMBL" id="KAH0571847.1"/>
    </source>
</evidence>
<keyword evidence="1" id="KW-0732">Signal</keyword>
<sequence>MLHLLQFTCFASASTAFTAQPLALQSDICRYLERRFSSPTLTLGRTVFVASSIAFSATSPLVLRLECPPPSALPLGADSCRACQQGRQRSCQEAALASIASIQFDFHAEQVQMAFSPGIYLVQSLDARSCLLGYTIRYFPEKIVFTGARSSACCSFPTP</sequence>
<organism evidence="2 3">
    <name type="scientific">Spironucleus salmonicida</name>
    <dbReference type="NCBI Taxonomy" id="348837"/>
    <lineage>
        <taxon>Eukaryota</taxon>
        <taxon>Metamonada</taxon>
        <taxon>Diplomonadida</taxon>
        <taxon>Hexamitidae</taxon>
        <taxon>Hexamitinae</taxon>
        <taxon>Spironucleus</taxon>
    </lineage>
</organism>
<dbReference type="RefSeq" id="XP_067762620.1">
    <property type="nucleotide sequence ID" value="XM_067909864.1"/>
</dbReference>